<gene>
    <name evidence="6" type="ORF">NCAV_1396</name>
</gene>
<reference evidence="7" key="1">
    <citation type="submission" date="2018-01" db="EMBL/GenBank/DDBJ databases">
        <authorList>
            <person name="Kerou L M."/>
        </authorList>
    </citation>
    <scope>NUCLEOTIDE SEQUENCE [LARGE SCALE GENOMIC DNA]</scope>
    <source>
        <strain evidence="7">SCU2</strain>
    </source>
</reference>
<evidence type="ECO:0000313" key="7">
    <source>
        <dbReference type="Proteomes" id="UP000236248"/>
    </source>
</evidence>
<keyword evidence="5" id="KW-0143">Chaperone</keyword>
<keyword evidence="4" id="KW-0342">GTP-binding</keyword>
<protein>
    <submittedName>
        <fullName evidence="6">Putative enzyme</fullName>
        <ecNumber evidence="6">3.6.-.-</ecNumber>
    </submittedName>
</protein>
<dbReference type="GO" id="GO:0003924">
    <property type="term" value="F:GTPase activity"/>
    <property type="evidence" value="ECO:0007669"/>
    <property type="project" value="InterPro"/>
</dbReference>
<dbReference type="GeneID" id="41595395"/>
<sequence length="307" mass="32713">MANIVDALLKGERWAIAKAISILEDDGIQAREIVEMIFKHSGNARVIGVTGPAGAGKSTLVGKMIGVYRARGFRVGVLAVDPSSSISGGAILGDRVRMQEHALDDGTYIRSMASRGASGGISAALRDAIRVLDVAGFNRIIVESVGAGQLDVKISSIVDLTIVVLNPQTGDSIQAIKAGLTEIGDIYVVNKADISGANALYNDIKSLVVDGRDAIALKTVAVTGKGVDELIDAVEHSLSKKLSNGYKEMMRKRVESELMDIILSMLSKVVQERIKKEEGGIIEKVLKKEMDPYNAAESIVAKVIRDE</sequence>
<dbReference type="EMBL" id="LT981265">
    <property type="protein sequence ID" value="SPC34562.1"/>
    <property type="molecule type" value="Genomic_DNA"/>
</dbReference>
<dbReference type="NCBIfam" id="TIGR00750">
    <property type="entry name" value="lao"/>
    <property type="match status" value="1"/>
</dbReference>
<dbReference type="PANTHER" id="PTHR43087:SF1">
    <property type="entry name" value="LAO_AO TRANSPORT SYSTEM ATPASE"/>
    <property type="match status" value="1"/>
</dbReference>
<dbReference type="Gene3D" id="3.40.50.300">
    <property type="entry name" value="P-loop containing nucleotide triphosphate hydrolases"/>
    <property type="match status" value="1"/>
</dbReference>
<dbReference type="PANTHER" id="PTHR43087">
    <property type="entry name" value="LYSINE/ARGININE/ORNITHINE TRANSPORT SYSTEM KINASE"/>
    <property type="match status" value="1"/>
</dbReference>
<keyword evidence="2" id="KW-0547">Nucleotide-binding</keyword>
<evidence type="ECO:0000256" key="1">
    <source>
        <dbReference type="ARBA" id="ARBA00009625"/>
    </source>
</evidence>
<dbReference type="EC" id="3.6.-.-" evidence="6"/>
<dbReference type="InterPro" id="IPR027417">
    <property type="entry name" value="P-loop_NTPase"/>
</dbReference>
<dbReference type="RefSeq" id="WP_103286804.1">
    <property type="nucleotide sequence ID" value="NZ_LT981265.1"/>
</dbReference>
<dbReference type="KEGG" id="ncv:NCAV_1396"/>
<evidence type="ECO:0000313" key="6">
    <source>
        <dbReference type="EMBL" id="SPC34562.1"/>
    </source>
</evidence>
<dbReference type="Proteomes" id="UP000236248">
    <property type="component" value="Chromosome NCAV"/>
</dbReference>
<keyword evidence="3 6" id="KW-0378">Hydrolase</keyword>
<evidence type="ECO:0000256" key="2">
    <source>
        <dbReference type="ARBA" id="ARBA00022741"/>
    </source>
</evidence>
<dbReference type="SUPFAM" id="SSF52540">
    <property type="entry name" value="P-loop containing nucleoside triphosphate hydrolases"/>
    <property type="match status" value="1"/>
</dbReference>
<name>A0A2K5ASE3_9ARCH</name>
<dbReference type="Pfam" id="PF03308">
    <property type="entry name" value="MeaB"/>
    <property type="match status" value="1"/>
</dbReference>
<dbReference type="GO" id="GO:0005525">
    <property type="term" value="F:GTP binding"/>
    <property type="evidence" value="ECO:0007669"/>
    <property type="project" value="UniProtKB-KW"/>
</dbReference>
<keyword evidence="7" id="KW-1185">Reference proteome</keyword>
<dbReference type="InterPro" id="IPR005129">
    <property type="entry name" value="GTPase_ArgK"/>
</dbReference>
<accession>A0A2K5ASE3</accession>
<proteinExistence type="inferred from homology"/>
<evidence type="ECO:0000256" key="4">
    <source>
        <dbReference type="ARBA" id="ARBA00023134"/>
    </source>
</evidence>
<comment type="similarity">
    <text evidence="1">Belongs to the SIMIBI class G3E GTPase family. ArgK/MeaB subfamily.</text>
</comment>
<evidence type="ECO:0000256" key="3">
    <source>
        <dbReference type="ARBA" id="ARBA00022801"/>
    </source>
</evidence>
<organism evidence="6 7">
    <name type="scientific">Candidatus Nitrosocaldus cavascurensis</name>
    <dbReference type="NCBI Taxonomy" id="2058097"/>
    <lineage>
        <taxon>Archaea</taxon>
        <taxon>Nitrososphaerota</taxon>
        <taxon>Nitrososphaeria</taxon>
        <taxon>Candidatus Nitrosocaldales</taxon>
        <taxon>Candidatus Nitrosocaldaceae</taxon>
        <taxon>Candidatus Nitrosocaldus</taxon>
    </lineage>
</organism>
<evidence type="ECO:0000256" key="5">
    <source>
        <dbReference type="ARBA" id="ARBA00023186"/>
    </source>
</evidence>
<dbReference type="AlphaFoldDB" id="A0A2K5ASE3"/>
<dbReference type="InterPro" id="IPR052040">
    <property type="entry name" value="GTPase/Isobutyryl-CoA_mutase"/>
</dbReference>